<keyword evidence="3 8" id="KW-0813">Transport</keyword>
<evidence type="ECO:0000256" key="5">
    <source>
        <dbReference type="ARBA" id="ARBA00022692"/>
    </source>
</evidence>
<gene>
    <name evidence="11" type="ORF">E4650_02350</name>
    <name evidence="10" type="ORF">SAMN04488588_0211</name>
</gene>
<evidence type="ECO:0000313" key="12">
    <source>
        <dbReference type="Proteomes" id="UP000199322"/>
    </source>
</evidence>
<dbReference type="RefSeq" id="WP_091401993.1">
    <property type="nucleotide sequence ID" value="NZ_FMYV01000001.1"/>
</dbReference>
<keyword evidence="6 9" id="KW-1133">Transmembrane helix</keyword>
<accession>A0A1G6I1T1</accession>
<dbReference type="InterPro" id="IPR024529">
    <property type="entry name" value="ECF_trnsprt_substrate-spec"/>
</dbReference>
<dbReference type="OrthoDB" id="9809216at2"/>
<keyword evidence="7 8" id="KW-0472">Membrane</keyword>
<evidence type="ECO:0000256" key="8">
    <source>
        <dbReference type="PIRNR" id="PIRNR037778"/>
    </source>
</evidence>
<dbReference type="GO" id="GO:0032217">
    <property type="term" value="F:riboflavin transmembrane transporter activity"/>
    <property type="evidence" value="ECO:0007669"/>
    <property type="project" value="UniProtKB-UniRule"/>
</dbReference>
<dbReference type="PANTHER" id="PTHR38438">
    <property type="entry name" value="RIBOFLAVIN TRANSPORTER RIBU"/>
    <property type="match status" value="1"/>
</dbReference>
<dbReference type="Gene3D" id="1.10.1760.20">
    <property type="match status" value="1"/>
</dbReference>
<dbReference type="GO" id="GO:0005886">
    <property type="term" value="C:plasma membrane"/>
    <property type="evidence" value="ECO:0007669"/>
    <property type="project" value="UniProtKB-SubCell"/>
</dbReference>
<evidence type="ECO:0000313" key="11">
    <source>
        <dbReference type="EMBL" id="TGG89056.1"/>
    </source>
</evidence>
<feature type="transmembrane region" description="Helical" evidence="9">
    <location>
        <begin position="6"/>
        <end position="30"/>
    </location>
</feature>
<feature type="transmembrane region" description="Helical" evidence="9">
    <location>
        <begin position="42"/>
        <end position="67"/>
    </location>
</feature>
<comment type="similarity">
    <text evidence="2 8">Belongs to the prokaryotic riboflavin transporter (P-RFT) (TC 2.A.87) family.</text>
</comment>
<dbReference type="PANTHER" id="PTHR38438:SF1">
    <property type="entry name" value="RIBOFLAVIN TRANSPORTER RIBU"/>
    <property type="match status" value="1"/>
</dbReference>
<dbReference type="InterPro" id="IPR025720">
    <property type="entry name" value="RibU"/>
</dbReference>
<feature type="transmembrane region" description="Helical" evidence="9">
    <location>
        <begin position="73"/>
        <end position="94"/>
    </location>
</feature>
<evidence type="ECO:0000313" key="10">
    <source>
        <dbReference type="EMBL" id="SDC00333.1"/>
    </source>
</evidence>
<comment type="subcellular location">
    <subcellularLocation>
        <location evidence="1">Cell membrane</location>
        <topology evidence="1">Multi-pass membrane protein</topology>
    </subcellularLocation>
</comment>
<reference evidence="11 13" key="2">
    <citation type="submission" date="2019-04" db="EMBL/GenBank/DDBJ databases">
        <title>Draft genome sequence data and analysis of a Fermenting Bacterium, Geotoga petraea strain HO-Geo1, isolated from heavy-oil petroleum reservoir in Russia.</title>
        <authorList>
            <person name="Grouzdev D.S."/>
            <person name="Semenova E.M."/>
            <person name="Sokolova D.S."/>
            <person name="Tourova T.P."/>
            <person name="Poltaraus A.B."/>
            <person name="Nazina T.N."/>
        </authorList>
    </citation>
    <scope>NUCLEOTIDE SEQUENCE [LARGE SCALE GENOMIC DNA]</scope>
    <source>
        <strain evidence="11 13">HO-Geo1</strain>
    </source>
</reference>
<evidence type="ECO:0000256" key="1">
    <source>
        <dbReference type="ARBA" id="ARBA00004651"/>
    </source>
</evidence>
<comment type="function">
    <text evidence="8">Probably a riboflavin-binding protein that interacts with the energy-coupling factor (ECF) ABC-transporter complex.</text>
</comment>
<evidence type="ECO:0000256" key="4">
    <source>
        <dbReference type="ARBA" id="ARBA00022475"/>
    </source>
</evidence>
<feature type="transmembrane region" description="Helical" evidence="9">
    <location>
        <begin position="143"/>
        <end position="168"/>
    </location>
</feature>
<feature type="transmembrane region" description="Helical" evidence="9">
    <location>
        <begin position="101"/>
        <end position="123"/>
    </location>
</feature>
<dbReference type="PIRSF" id="PIRSF037778">
    <property type="entry name" value="UCP037778_transp_RibU"/>
    <property type="match status" value="1"/>
</dbReference>
<protein>
    <recommendedName>
        <fullName evidence="8">Riboflavin transporter</fullName>
    </recommendedName>
</protein>
<dbReference type="AlphaFoldDB" id="A0A1G6I1T1"/>
<dbReference type="Pfam" id="PF12822">
    <property type="entry name" value="ECF_trnsprt"/>
    <property type="match status" value="1"/>
</dbReference>
<dbReference type="Proteomes" id="UP000199322">
    <property type="component" value="Unassembled WGS sequence"/>
</dbReference>
<evidence type="ECO:0000256" key="2">
    <source>
        <dbReference type="ARBA" id="ARBA00005540"/>
    </source>
</evidence>
<dbReference type="EMBL" id="SRME01000001">
    <property type="protein sequence ID" value="TGG89056.1"/>
    <property type="molecule type" value="Genomic_DNA"/>
</dbReference>
<proteinExistence type="inferred from homology"/>
<dbReference type="STRING" id="28234.SAMN04488588_0211"/>
<sequence>MKAKRIATSGIFGVIAFLITFIEFPIFPVLPFLKFDASDSIIIFSNLVYGFVPSLLTLIVKSFLFLFKSGDGGPIGILMNFISGFVFIGVFQLIKNKINIFISYFIASTFVGLAMYIANYYIAIPIYTNAKTPDFINSLGLTITNFFILIILFNIIKFMVDSLIAYFFDKKLEKYINP</sequence>
<dbReference type="EMBL" id="FMYV01000001">
    <property type="protein sequence ID" value="SDC00333.1"/>
    <property type="molecule type" value="Genomic_DNA"/>
</dbReference>
<reference evidence="10 12" key="1">
    <citation type="submission" date="2016-10" db="EMBL/GenBank/DDBJ databases">
        <authorList>
            <person name="de Groot N.N."/>
        </authorList>
    </citation>
    <scope>NUCLEOTIDE SEQUENCE [LARGE SCALE GENOMIC DNA]</scope>
    <source>
        <strain evidence="10 12">WG14</strain>
    </source>
</reference>
<evidence type="ECO:0000313" key="13">
    <source>
        <dbReference type="Proteomes" id="UP000297288"/>
    </source>
</evidence>
<evidence type="ECO:0000256" key="9">
    <source>
        <dbReference type="SAM" id="Phobius"/>
    </source>
</evidence>
<keyword evidence="5 9" id="KW-0812">Transmembrane</keyword>
<evidence type="ECO:0000256" key="7">
    <source>
        <dbReference type="ARBA" id="ARBA00023136"/>
    </source>
</evidence>
<keyword evidence="4 8" id="KW-1003">Cell membrane</keyword>
<evidence type="ECO:0000256" key="6">
    <source>
        <dbReference type="ARBA" id="ARBA00022989"/>
    </source>
</evidence>
<keyword evidence="12" id="KW-1185">Reference proteome</keyword>
<name>A0A1G6I1T1_9BACT</name>
<dbReference type="Proteomes" id="UP000297288">
    <property type="component" value="Unassembled WGS sequence"/>
</dbReference>
<organism evidence="10 12">
    <name type="scientific">Geotoga petraea</name>
    <dbReference type="NCBI Taxonomy" id="28234"/>
    <lineage>
        <taxon>Bacteria</taxon>
        <taxon>Thermotogati</taxon>
        <taxon>Thermotogota</taxon>
        <taxon>Thermotogae</taxon>
        <taxon>Petrotogales</taxon>
        <taxon>Petrotogaceae</taxon>
        <taxon>Geotoga</taxon>
    </lineage>
</organism>
<evidence type="ECO:0000256" key="3">
    <source>
        <dbReference type="ARBA" id="ARBA00022448"/>
    </source>
</evidence>